<evidence type="ECO:0000256" key="2">
    <source>
        <dbReference type="SAM" id="Phobius"/>
    </source>
</evidence>
<keyword evidence="2" id="KW-0812">Transmembrane</keyword>
<organism evidence="3 4">
    <name type="scientific">Riccia sorocarpa</name>
    <dbReference type="NCBI Taxonomy" id="122646"/>
    <lineage>
        <taxon>Eukaryota</taxon>
        <taxon>Viridiplantae</taxon>
        <taxon>Streptophyta</taxon>
        <taxon>Embryophyta</taxon>
        <taxon>Marchantiophyta</taxon>
        <taxon>Marchantiopsida</taxon>
        <taxon>Marchantiidae</taxon>
        <taxon>Marchantiales</taxon>
        <taxon>Ricciaceae</taxon>
        <taxon>Riccia</taxon>
    </lineage>
</organism>
<feature type="transmembrane region" description="Helical" evidence="2">
    <location>
        <begin position="143"/>
        <end position="161"/>
    </location>
</feature>
<sequence length="193" mass="21135">MAMAISCCRASNAALPLLGLQLPHRRMSRTRNSLSSRSFLEFEVIRNASLRSSCFVKAVRAPIRGAVAGEGEEVEDSDRPGTVSSKKRSKTMSSSIENPSSPSSDTHATGSKEKVRSSNLISAFMDDMAGFMAPREKGDIRDLVLMSFSFALFIYISQHLVHAYCALSYEGTICLITVNAVIWDIVYMITLQG</sequence>
<keyword evidence="4" id="KW-1185">Reference proteome</keyword>
<comment type="caution">
    <text evidence="3">The sequence shown here is derived from an EMBL/GenBank/DDBJ whole genome shotgun (WGS) entry which is preliminary data.</text>
</comment>
<feature type="compositionally biased region" description="Low complexity" evidence="1">
    <location>
        <begin position="91"/>
        <end position="104"/>
    </location>
</feature>
<dbReference type="EMBL" id="JBJQOH010000007">
    <property type="protein sequence ID" value="KAL3680223.1"/>
    <property type="molecule type" value="Genomic_DNA"/>
</dbReference>
<evidence type="ECO:0000313" key="4">
    <source>
        <dbReference type="Proteomes" id="UP001633002"/>
    </source>
</evidence>
<keyword evidence="2" id="KW-0472">Membrane</keyword>
<accession>A0ABD3GLX2</accession>
<reference evidence="3 4" key="1">
    <citation type="submission" date="2024-09" db="EMBL/GenBank/DDBJ databases">
        <title>Chromosome-scale assembly of Riccia sorocarpa.</title>
        <authorList>
            <person name="Paukszto L."/>
        </authorList>
    </citation>
    <scope>NUCLEOTIDE SEQUENCE [LARGE SCALE GENOMIC DNA]</scope>
    <source>
        <strain evidence="3">LP-2024</strain>
        <tissue evidence="3">Aerial parts of the thallus</tissue>
    </source>
</reference>
<gene>
    <name evidence="3" type="ORF">R1sor_023179</name>
</gene>
<proteinExistence type="predicted"/>
<dbReference type="Proteomes" id="UP001633002">
    <property type="component" value="Unassembled WGS sequence"/>
</dbReference>
<evidence type="ECO:0000313" key="3">
    <source>
        <dbReference type="EMBL" id="KAL3680223.1"/>
    </source>
</evidence>
<name>A0ABD3GLX2_9MARC</name>
<feature type="region of interest" description="Disordered" evidence="1">
    <location>
        <begin position="69"/>
        <end position="114"/>
    </location>
</feature>
<keyword evidence="2" id="KW-1133">Transmembrane helix</keyword>
<feature type="transmembrane region" description="Helical" evidence="2">
    <location>
        <begin position="167"/>
        <end position="189"/>
    </location>
</feature>
<evidence type="ECO:0000256" key="1">
    <source>
        <dbReference type="SAM" id="MobiDB-lite"/>
    </source>
</evidence>
<protein>
    <recommendedName>
        <fullName evidence="5">Succinate dehydrogenase subunit 4</fullName>
    </recommendedName>
</protein>
<evidence type="ECO:0008006" key="5">
    <source>
        <dbReference type="Google" id="ProtNLM"/>
    </source>
</evidence>
<dbReference type="AlphaFoldDB" id="A0ABD3GLX2"/>